<dbReference type="PANTHER" id="PTHR43333">
    <property type="entry name" value="2-HACID_DH_C DOMAIN-CONTAINING PROTEIN"/>
    <property type="match status" value="1"/>
</dbReference>
<comment type="caution">
    <text evidence="4">The sequence shown here is derived from an EMBL/GenBank/DDBJ whole genome shotgun (WGS) entry which is preliminary data.</text>
</comment>
<accession>A0AAD7UJR1</accession>
<dbReference type="PANTHER" id="PTHR43333:SF1">
    <property type="entry name" value="D-ISOMER SPECIFIC 2-HYDROXYACID DEHYDROGENASE NAD-BINDING DOMAIN-CONTAINING PROTEIN"/>
    <property type="match status" value="1"/>
</dbReference>
<dbReference type="GO" id="GO:0051287">
    <property type="term" value="F:NAD binding"/>
    <property type="evidence" value="ECO:0007669"/>
    <property type="project" value="InterPro"/>
</dbReference>
<dbReference type="CDD" id="cd05300">
    <property type="entry name" value="2-Hacid_dh_1"/>
    <property type="match status" value="1"/>
</dbReference>
<feature type="domain" description="D-isomer specific 2-hydroxyacid dehydrogenase NAD-binding" evidence="3">
    <location>
        <begin position="135"/>
        <end position="307"/>
    </location>
</feature>
<dbReference type="Gene3D" id="3.40.50.720">
    <property type="entry name" value="NAD(P)-binding Rossmann-like Domain"/>
    <property type="match status" value="2"/>
</dbReference>
<dbReference type="GO" id="GO:0016491">
    <property type="term" value="F:oxidoreductase activity"/>
    <property type="evidence" value="ECO:0007669"/>
    <property type="project" value="UniProtKB-KW"/>
</dbReference>
<name>A0AAD7UJR1_9STRA</name>
<evidence type="ECO:0000256" key="2">
    <source>
        <dbReference type="ARBA" id="ARBA00023027"/>
    </source>
</evidence>
<gene>
    <name evidence="4" type="ORF">CTAYLR_009096</name>
</gene>
<evidence type="ECO:0000256" key="1">
    <source>
        <dbReference type="ARBA" id="ARBA00023002"/>
    </source>
</evidence>
<dbReference type="InterPro" id="IPR036291">
    <property type="entry name" value="NAD(P)-bd_dom_sf"/>
</dbReference>
<protein>
    <recommendedName>
        <fullName evidence="3">D-isomer specific 2-hydroxyacid dehydrogenase NAD-binding domain-containing protein</fullName>
    </recommendedName>
</protein>
<dbReference type="EMBL" id="JAQMWT010000188">
    <property type="protein sequence ID" value="KAJ8607924.1"/>
    <property type="molecule type" value="Genomic_DNA"/>
</dbReference>
<proteinExistence type="predicted"/>
<dbReference type="AlphaFoldDB" id="A0AAD7UJR1"/>
<dbReference type="InterPro" id="IPR006140">
    <property type="entry name" value="D-isomer_DH_NAD-bd"/>
</dbReference>
<keyword evidence="1" id="KW-0560">Oxidoreductase</keyword>
<reference evidence="4" key="1">
    <citation type="submission" date="2023-01" db="EMBL/GenBank/DDBJ databases">
        <title>Metagenome sequencing of chrysophaentin producing Chrysophaeum taylorii.</title>
        <authorList>
            <person name="Davison J."/>
            <person name="Bewley C."/>
        </authorList>
    </citation>
    <scope>NUCLEOTIDE SEQUENCE</scope>
    <source>
        <strain evidence="4">NIES-1699</strain>
    </source>
</reference>
<evidence type="ECO:0000313" key="4">
    <source>
        <dbReference type="EMBL" id="KAJ8607924.1"/>
    </source>
</evidence>
<organism evidence="4 5">
    <name type="scientific">Chrysophaeum taylorii</name>
    <dbReference type="NCBI Taxonomy" id="2483200"/>
    <lineage>
        <taxon>Eukaryota</taxon>
        <taxon>Sar</taxon>
        <taxon>Stramenopiles</taxon>
        <taxon>Ochrophyta</taxon>
        <taxon>Pelagophyceae</taxon>
        <taxon>Pelagomonadales</taxon>
        <taxon>Pelagomonadaceae</taxon>
        <taxon>Chrysophaeum</taxon>
    </lineage>
</organism>
<sequence>MVVFFGLRLVRRVATMAGDAPVVGVLVKLDGKHGAWPSPSGVGSDARFVPASTAVDLASKLGSSSKPTALLWIPGVAGSEAAAVLAAHPSIEWVHSFSAGVDGLAPFLDPSRAVATTNGRGAFSSSLAEYVMTGALYFNKQVPRCQRNAKEGTWEQFTMNVLAGKTMGFVGYGHIAKHAARLARAFGMRVVACRRSPEPDDIAETIYAPDDRLGLFRDADFVVCSLPGTSDTLNFCGAAEFAAMKPSAVFISLGRGAAVDEDALCDALRHDRIAGAALDVFKTEPLPRDSPFWDFGPDKLLLTAHNADLTEDYFNLGWQVWQDNFLAWRRAKEASSSTVDWATPFEPARGY</sequence>
<dbReference type="Proteomes" id="UP001230188">
    <property type="component" value="Unassembled WGS sequence"/>
</dbReference>
<dbReference type="SUPFAM" id="SSF51735">
    <property type="entry name" value="NAD(P)-binding Rossmann-fold domains"/>
    <property type="match status" value="1"/>
</dbReference>
<keyword evidence="2" id="KW-0520">NAD</keyword>
<keyword evidence="5" id="KW-1185">Reference proteome</keyword>
<dbReference type="Pfam" id="PF02826">
    <property type="entry name" value="2-Hacid_dh_C"/>
    <property type="match status" value="1"/>
</dbReference>
<evidence type="ECO:0000259" key="3">
    <source>
        <dbReference type="Pfam" id="PF02826"/>
    </source>
</evidence>
<evidence type="ECO:0000313" key="5">
    <source>
        <dbReference type="Proteomes" id="UP001230188"/>
    </source>
</evidence>